<dbReference type="EMBL" id="GEDG01032044">
    <property type="protein sequence ID" value="JAP11033.1"/>
    <property type="molecule type" value="Transcribed_RNA"/>
</dbReference>
<sequence length="68" mass="7768">MEGIGLRRGLAPPRRKNLVCDVVVSRTLLSQNLIPNIFREQLHILDLFHDENAEIQKSIFTSLKSPTK</sequence>
<name>A0A0V0GTM2_SOLCH</name>
<organism evidence="1">
    <name type="scientific">Solanum chacoense</name>
    <name type="common">Chaco potato</name>
    <dbReference type="NCBI Taxonomy" id="4108"/>
    <lineage>
        <taxon>Eukaryota</taxon>
        <taxon>Viridiplantae</taxon>
        <taxon>Streptophyta</taxon>
        <taxon>Embryophyta</taxon>
        <taxon>Tracheophyta</taxon>
        <taxon>Spermatophyta</taxon>
        <taxon>Magnoliopsida</taxon>
        <taxon>eudicotyledons</taxon>
        <taxon>Gunneridae</taxon>
        <taxon>Pentapetalae</taxon>
        <taxon>asterids</taxon>
        <taxon>lamiids</taxon>
        <taxon>Solanales</taxon>
        <taxon>Solanaceae</taxon>
        <taxon>Solanoideae</taxon>
        <taxon>Solaneae</taxon>
        <taxon>Solanum</taxon>
    </lineage>
</organism>
<evidence type="ECO:0000313" key="1">
    <source>
        <dbReference type="EMBL" id="JAP11033.1"/>
    </source>
</evidence>
<protein>
    <submittedName>
        <fullName evidence="1">Putative ovule protein</fullName>
    </submittedName>
</protein>
<proteinExistence type="predicted"/>
<dbReference type="AlphaFoldDB" id="A0A0V0GTM2"/>
<accession>A0A0V0GTM2</accession>
<reference evidence="1" key="1">
    <citation type="submission" date="2015-12" db="EMBL/GenBank/DDBJ databases">
        <title>Gene expression during late stages of embryo sac development: a critical building block for successful pollen-pistil interactions.</title>
        <authorList>
            <person name="Liu Y."/>
            <person name="Joly V."/>
            <person name="Sabar M."/>
            <person name="Matton D.P."/>
        </authorList>
    </citation>
    <scope>NUCLEOTIDE SEQUENCE</scope>
</reference>